<evidence type="ECO:0000256" key="2">
    <source>
        <dbReference type="ARBA" id="ARBA00022723"/>
    </source>
</evidence>
<evidence type="ECO:0000256" key="5">
    <source>
        <dbReference type="PIRSR" id="PIRSR604294-1"/>
    </source>
</evidence>
<accession>A0AAN7GWX9</accession>
<feature type="binding site" evidence="5">
    <location>
        <position position="374"/>
    </location>
    <ligand>
        <name>Fe cation</name>
        <dbReference type="ChEBI" id="CHEBI:24875"/>
        <note>catalytic</note>
    </ligand>
</feature>
<dbReference type="GO" id="GO:0016121">
    <property type="term" value="P:carotene catabolic process"/>
    <property type="evidence" value="ECO:0007669"/>
    <property type="project" value="TreeGrafter"/>
</dbReference>
<dbReference type="PANTHER" id="PTHR10543:SF24">
    <property type="entry name" value="CAROTENOID ISOMEROOXYGENASE"/>
    <property type="match status" value="1"/>
</dbReference>
<keyword evidence="3" id="KW-0560">Oxidoreductase</keyword>
<keyword evidence="2 5" id="KW-0479">Metal-binding</keyword>
<protein>
    <submittedName>
        <fullName evidence="6">Carotenoid oxygenase</fullName>
    </submittedName>
</protein>
<dbReference type="PANTHER" id="PTHR10543">
    <property type="entry name" value="BETA-CAROTENE DIOXYGENASE"/>
    <property type="match status" value="1"/>
</dbReference>
<evidence type="ECO:0000256" key="4">
    <source>
        <dbReference type="ARBA" id="ARBA00023004"/>
    </source>
</evidence>
<dbReference type="AlphaFoldDB" id="A0AAN7GWX9"/>
<organism evidence="6 7">
    <name type="scientific">Podospora fimiseda</name>
    <dbReference type="NCBI Taxonomy" id="252190"/>
    <lineage>
        <taxon>Eukaryota</taxon>
        <taxon>Fungi</taxon>
        <taxon>Dikarya</taxon>
        <taxon>Ascomycota</taxon>
        <taxon>Pezizomycotina</taxon>
        <taxon>Sordariomycetes</taxon>
        <taxon>Sordariomycetidae</taxon>
        <taxon>Sordariales</taxon>
        <taxon>Podosporaceae</taxon>
        <taxon>Podospora</taxon>
    </lineage>
</organism>
<dbReference type="InterPro" id="IPR004294">
    <property type="entry name" value="Carotenoid_Oase"/>
</dbReference>
<feature type="binding site" evidence="5">
    <location>
        <position position="577"/>
    </location>
    <ligand>
        <name>Fe cation</name>
        <dbReference type="ChEBI" id="CHEBI:24875"/>
        <note>catalytic</note>
    </ligand>
</feature>
<evidence type="ECO:0000256" key="3">
    <source>
        <dbReference type="ARBA" id="ARBA00023002"/>
    </source>
</evidence>
<gene>
    <name evidence="6" type="ORF">QBC38DRAFT_52765</name>
</gene>
<keyword evidence="4 5" id="KW-0408">Iron</keyword>
<feature type="binding site" evidence="5">
    <location>
        <position position="304"/>
    </location>
    <ligand>
        <name>Fe cation</name>
        <dbReference type="ChEBI" id="CHEBI:24875"/>
        <note>catalytic</note>
    </ligand>
</feature>
<comment type="cofactor">
    <cofactor evidence="5">
        <name>Fe(2+)</name>
        <dbReference type="ChEBI" id="CHEBI:29033"/>
    </cofactor>
    <text evidence="5">Binds 1 Fe(2+) ion per subunit.</text>
</comment>
<keyword evidence="7" id="KW-1185">Reference proteome</keyword>
<dbReference type="Proteomes" id="UP001301958">
    <property type="component" value="Unassembled WGS sequence"/>
</dbReference>
<comment type="caution">
    <text evidence="6">The sequence shown here is derived from an EMBL/GenBank/DDBJ whole genome shotgun (WGS) entry which is preliminary data.</text>
</comment>
<sequence>MAPTVSHLRRGKDDEKADLDDAIERFYAAAYTDWPNEAGFDGLTEERGPVETTVVGNIPSWVAGSLYRTGPGVYTVEDTPKGTYYTSHWFDGLAQTHRFDIIPDGQNKVEVLYSSRRQSEQMIQHIKKTGDRKFFSFAQRQDPCIGLFSKMMSTWQAATAPPEDKWIENVCVVVNPNYPGLDKVSGNLFDKIPQPSPGPIPSSGHRNLPSNIWLTTDNCNLKQMDPQTLEPIGFATQSNLHPLLNGPLSCAHAHRDAVTGDLYNFNEAFGRETTYRVFAVRAATGKTDILATITGKGIKAAYIHSFFMTENYLVLVIPSSHIGWGGIKVPWQRNIVDAIEPFNESKKMQWIVVDKTGGKGVVGRGESPAGFFFHSINAYEKDGKIVCDVMDYKNMNVIHKLYYDVILQKDGADRRFWGDKEHTRAAMVSCSRYELTLPSGKKDKGLIKVEKVSTIPGPHAGELPTINPLYATRSCRYVYSLPYQGRSTTMDGLVKTDMVTREVLYWDCPQGHNPGEAIFVPRPGADVSTEEGEDDGVLLSVVVDGHKKTSYLLCLDAKSMTEVGRAEIGFPIAIGFHGTHVATS</sequence>
<feature type="binding site" evidence="5">
    <location>
        <position position="252"/>
    </location>
    <ligand>
        <name>Fe cation</name>
        <dbReference type="ChEBI" id="CHEBI:24875"/>
        <note>catalytic</note>
    </ligand>
</feature>
<dbReference type="EMBL" id="MU865429">
    <property type="protein sequence ID" value="KAK4223354.1"/>
    <property type="molecule type" value="Genomic_DNA"/>
</dbReference>
<dbReference type="GO" id="GO:0010436">
    <property type="term" value="F:carotenoid dioxygenase activity"/>
    <property type="evidence" value="ECO:0007669"/>
    <property type="project" value="TreeGrafter"/>
</dbReference>
<evidence type="ECO:0000313" key="6">
    <source>
        <dbReference type="EMBL" id="KAK4223354.1"/>
    </source>
</evidence>
<dbReference type="Pfam" id="PF03055">
    <property type="entry name" value="RPE65"/>
    <property type="match status" value="1"/>
</dbReference>
<comment type="similarity">
    <text evidence="1">Belongs to the carotenoid oxygenase family.</text>
</comment>
<reference evidence="6" key="1">
    <citation type="journal article" date="2023" name="Mol. Phylogenet. Evol.">
        <title>Genome-scale phylogeny and comparative genomics of the fungal order Sordariales.</title>
        <authorList>
            <person name="Hensen N."/>
            <person name="Bonometti L."/>
            <person name="Westerberg I."/>
            <person name="Brannstrom I.O."/>
            <person name="Guillou S."/>
            <person name="Cros-Aarteil S."/>
            <person name="Calhoun S."/>
            <person name="Haridas S."/>
            <person name="Kuo A."/>
            <person name="Mondo S."/>
            <person name="Pangilinan J."/>
            <person name="Riley R."/>
            <person name="LaButti K."/>
            <person name="Andreopoulos B."/>
            <person name="Lipzen A."/>
            <person name="Chen C."/>
            <person name="Yan M."/>
            <person name="Daum C."/>
            <person name="Ng V."/>
            <person name="Clum A."/>
            <person name="Steindorff A."/>
            <person name="Ohm R.A."/>
            <person name="Martin F."/>
            <person name="Silar P."/>
            <person name="Natvig D.O."/>
            <person name="Lalanne C."/>
            <person name="Gautier V."/>
            <person name="Ament-Velasquez S.L."/>
            <person name="Kruys A."/>
            <person name="Hutchinson M.I."/>
            <person name="Powell A.J."/>
            <person name="Barry K."/>
            <person name="Miller A.N."/>
            <person name="Grigoriev I.V."/>
            <person name="Debuchy R."/>
            <person name="Gladieux P."/>
            <person name="Hiltunen Thoren M."/>
            <person name="Johannesson H."/>
        </authorList>
    </citation>
    <scope>NUCLEOTIDE SEQUENCE</scope>
    <source>
        <strain evidence="6">CBS 990.96</strain>
    </source>
</reference>
<name>A0AAN7GWX9_9PEZI</name>
<dbReference type="GO" id="GO:0046872">
    <property type="term" value="F:metal ion binding"/>
    <property type="evidence" value="ECO:0007669"/>
    <property type="project" value="UniProtKB-KW"/>
</dbReference>
<evidence type="ECO:0000313" key="7">
    <source>
        <dbReference type="Proteomes" id="UP001301958"/>
    </source>
</evidence>
<proteinExistence type="inferred from homology"/>
<evidence type="ECO:0000256" key="1">
    <source>
        <dbReference type="ARBA" id="ARBA00006787"/>
    </source>
</evidence>
<reference evidence="6" key="2">
    <citation type="submission" date="2023-05" db="EMBL/GenBank/DDBJ databases">
        <authorList>
            <consortium name="Lawrence Berkeley National Laboratory"/>
            <person name="Steindorff A."/>
            <person name="Hensen N."/>
            <person name="Bonometti L."/>
            <person name="Westerberg I."/>
            <person name="Brannstrom I.O."/>
            <person name="Guillou S."/>
            <person name="Cros-Aarteil S."/>
            <person name="Calhoun S."/>
            <person name="Haridas S."/>
            <person name="Kuo A."/>
            <person name="Mondo S."/>
            <person name="Pangilinan J."/>
            <person name="Riley R."/>
            <person name="Labutti K."/>
            <person name="Andreopoulos B."/>
            <person name="Lipzen A."/>
            <person name="Chen C."/>
            <person name="Yanf M."/>
            <person name="Daum C."/>
            <person name="Ng V."/>
            <person name="Clum A."/>
            <person name="Ohm R."/>
            <person name="Martin F."/>
            <person name="Silar P."/>
            <person name="Natvig D."/>
            <person name="Lalanne C."/>
            <person name="Gautier V."/>
            <person name="Ament-Velasquez S.L."/>
            <person name="Kruys A."/>
            <person name="Hutchinson M.I."/>
            <person name="Powell A.J."/>
            <person name="Barry K."/>
            <person name="Miller A.N."/>
            <person name="Grigoriev I.V."/>
            <person name="Debuchy R."/>
            <person name="Gladieux P."/>
            <person name="Thoren M.H."/>
            <person name="Johannesson H."/>
        </authorList>
    </citation>
    <scope>NUCLEOTIDE SEQUENCE</scope>
    <source>
        <strain evidence="6">CBS 990.96</strain>
    </source>
</reference>